<dbReference type="EMBL" id="JABCRI010000001">
    <property type="protein sequence ID" value="KAF8413980.1"/>
    <property type="molecule type" value="Genomic_DNA"/>
</dbReference>
<evidence type="ECO:0000313" key="2">
    <source>
        <dbReference type="Proteomes" id="UP000655225"/>
    </source>
</evidence>
<protein>
    <submittedName>
        <fullName evidence="1">Uncharacterized protein</fullName>
    </submittedName>
</protein>
<dbReference type="AlphaFoldDB" id="A0A834ZYG0"/>
<keyword evidence="2" id="KW-1185">Reference proteome</keyword>
<name>A0A834ZYG0_TETSI</name>
<dbReference type="Proteomes" id="UP000655225">
    <property type="component" value="Unassembled WGS sequence"/>
</dbReference>
<reference evidence="1 2" key="1">
    <citation type="submission" date="2020-04" db="EMBL/GenBank/DDBJ databases">
        <title>Plant Genome Project.</title>
        <authorList>
            <person name="Zhang R.-G."/>
        </authorList>
    </citation>
    <scope>NUCLEOTIDE SEQUENCE [LARGE SCALE GENOMIC DNA]</scope>
    <source>
        <strain evidence="1">YNK0</strain>
        <tissue evidence="1">Leaf</tissue>
    </source>
</reference>
<comment type="caution">
    <text evidence="1">The sequence shown here is derived from an EMBL/GenBank/DDBJ whole genome shotgun (WGS) entry which is preliminary data.</text>
</comment>
<evidence type="ECO:0000313" key="1">
    <source>
        <dbReference type="EMBL" id="KAF8413980.1"/>
    </source>
</evidence>
<gene>
    <name evidence="1" type="ORF">HHK36_001978</name>
</gene>
<proteinExistence type="predicted"/>
<sequence length="133" mass="14550">MLLQSIATLCESIQSMKPERRLFFSIHTEGAILKVLNIIDSIYHLLNDMKDTRYVAKSGTAGVNHHYSMLSVSIGECPSGFKCGINYQPPMEEFGSPAGVIGNPMGFASNVGLDIKDFLSVTSKGILLVHQYP</sequence>
<organism evidence="1 2">
    <name type="scientific">Tetracentron sinense</name>
    <name type="common">Spur-leaf</name>
    <dbReference type="NCBI Taxonomy" id="13715"/>
    <lineage>
        <taxon>Eukaryota</taxon>
        <taxon>Viridiplantae</taxon>
        <taxon>Streptophyta</taxon>
        <taxon>Embryophyta</taxon>
        <taxon>Tracheophyta</taxon>
        <taxon>Spermatophyta</taxon>
        <taxon>Magnoliopsida</taxon>
        <taxon>Trochodendrales</taxon>
        <taxon>Trochodendraceae</taxon>
        <taxon>Tetracentron</taxon>
    </lineage>
</organism>
<accession>A0A834ZYG0</accession>